<name>A0A074MIK1_9SPHN</name>
<dbReference type="InterPro" id="IPR006439">
    <property type="entry name" value="HAD-SF_hydro_IA"/>
</dbReference>
<evidence type="ECO:0000313" key="1">
    <source>
        <dbReference type="EMBL" id="KEO93334.1"/>
    </source>
</evidence>
<reference evidence="1 2" key="1">
    <citation type="submission" date="2014-04" db="EMBL/GenBank/DDBJ databases">
        <title>A comprehensive comparison of genomes of Erythrobacter spp. Strains.</title>
        <authorList>
            <person name="Zheng Q."/>
        </authorList>
    </citation>
    <scope>NUCLEOTIDE SEQUENCE [LARGE SCALE GENOMIC DNA]</scope>
    <source>
        <strain evidence="1 2">DSM 8509</strain>
    </source>
</reference>
<dbReference type="GO" id="GO:0005829">
    <property type="term" value="C:cytosol"/>
    <property type="evidence" value="ECO:0007669"/>
    <property type="project" value="TreeGrafter"/>
</dbReference>
<accession>A0A074MIK1</accession>
<dbReference type="NCBIfam" id="TIGR01549">
    <property type="entry name" value="HAD-SF-IA-v1"/>
    <property type="match status" value="1"/>
</dbReference>
<dbReference type="AlphaFoldDB" id="A0A074MIK1"/>
<dbReference type="SFLD" id="SFLDG01129">
    <property type="entry name" value="C1.5:_HAD__Beta-PGM__Phosphata"/>
    <property type="match status" value="1"/>
</dbReference>
<dbReference type="InterPro" id="IPR023214">
    <property type="entry name" value="HAD_sf"/>
</dbReference>
<dbReference type="InterPro" id="IPR036412">
    <property type="entry name" value="HAD-like_sf"/>
</dbReference>
<dbReference type="GO" id="GO:0006281">
    <property type="term" value="P:DNA repair"/>
    <property type="evidence" value="ECO:0007669"/>
    <property type="project" value="TreeGrafter"/>
</dbReference>
<dbReference type="Gene3D" id="3.40.50.1000">
    <property type="entry name" value="HAD superfamily/HAD-like"/>
    <property type="match status" value="1"/>
</dbReference>
<sequence>MAVFDCDGTLVDGQADVCWAMERAFIRAGLLPPEPALVRRMVGLSLTVAVRELAPGLDEGKAREVTEFYKSSFRARREEGLLDEPLFDGIAELLARLHEAGWSLAVATGKSDRGLAACLAVHGIADLFVSLQTADRHPSKPHPAMLEAALFEAGAQPEEAVMIGDTSFDMQMAAAARVPAIGVAWGYHDASELLATGARGVAGTAAELAELLAELLERPS</sequence>
<proteinExistence type="predicted"/>
<keyword evidence="2" id="KW-1185">Reference proteome</keyword>
<dbReference type="Pfam" id="PF13419">
    <property type="entry name" value="HAD_2"/>
    <property type="match status" value="1"/>
</dbReference>
<dbReference type="InterPro" id="IPR041492">
    <property type="entry name" value="HAD_2"/>
</dbReference>
<evidence type="ECO:0000313" key="2">
    <source>
        <dbReference type="Proteomes" id="UP000027866"/>
    </source>
</evidence>
<organism evidence="1 2">
    <name type="scientific">Erythrobacter litoralis</name>
    <dbReference type="NCBI Taxonomy" id="39960"/>
    <lineage>
        <taxon>Bacteria</taxon>
        <taxon>Pseudomonadati</taxon>
        <taxon>Pseudomonadota</taxon>
        <taxon>Alphaproteobacteria</taxon>
        <taxon>Sphingomonadales</taxon>
        <taxon>Erythrobacteraceae</taxon>
        <taxon>Erythrobacter/Porphyrobacter group</taxon>
        <taxon>Erythrobacter</taxon>
    </lineage>
</organism>
<dbReference type="Gene3D" id="1.10.150.240">
    <property type="entry name" value="Putative phosphatase, domain 2"/>
    <property type="match status" value="1"/>
</dbReference>
<comment type="caution">
    <text evidence="1">The sequence shown here is derived from an EMBL/GenBank/DDBJ whole genome shotgun (WGS) entry which is preliminary data.</text>
</comment>
<dbReference type="SUPFAM" id="SSF56784">
    <property type="entry name" value="HAD-like"/>
    <property type="match status" value="1"/>
</dbReference>
<dbReference type="EMBL" id="JMIX01000006">
    <property type="protein sequence ID" value="KEO93334.1"/>
    <property type="molecule type" value="Genomic_DNA"/>
</dbReference>
<protein>
    <submittedName>
        <fullName evidence="1">Haloacid dehalogenase</fullName>
    </submittedName>
</protein>
<dbReference type="InterPro" id="IPR050155">
    <property type="entry name" value="HAD-like_hydrolase_sf"/>
</dbReference>
<dbReference type="Proteomes" id="UP000027866">
    <property type="component" value="Unassembled WGS sequence"/>
</dbReference>
<dbReference type="PANTHER" id="PTHR43434">
    <property type="entry name" value="PHOSPHOGLYCOLATE PHOSPHATASE"/>
    <property type="match status" value="1"/>
</dbReference>
<dbReference type="InterPro" id="IPR023198">
    <property type="entry name" value="PGP-like_dom2"/>
</dbReference>
<dbReference type="SFLD" id="SFLDS00003">
    <property type="entry name" value="Haloacid_Dehalogenase"/>
    <property type="match status" value="1"/>
</dbReference>
<dbReference type="GO" id="GO:0008967">
    <property type="term" value="F:phosphoglycolate phosphatase activity"/>
    <property type="evidence" value="ECO:0007669"/>
    <property type="project" value="TreeGrafter"/>
</dbReference>
<dbReference type="PANTHER" id="PTHR43434:SF24">
    <property type="entry name" value="HYDROLASE-RELATED"/>
    <property type="match status" value="1"/>
</dbReference>
<gene>
    <name evidence="1" type="ORF">EH32_11480</name>
</gene>